<dbReference type="EMBL" id="GL888470">
    <property type="protein sequence ID" value="EGI60480.1"/>
    <property type="molecule type" value="Genomic_DNA"/>
</dbReference>
<proteinExistence type="predicted"/>
<dbReference type="InterPro" id="IPR001309">
    <property type="entry name" value="Pept_C14_p20"/>
</dbReference>
<organism evidence="4">
    <name type="scientific">Acromyrmex echinatior</name>
    <name type="common">Panamanian leafcutter ant</name>
    <name type="synonym">Acromyrmex octospinosus echinatior</name>
    <dbReference type="NCBI Taxonomy" id="103372"/>
    <lineage>
        <taxon>Eukaryota</taxon>
        <taxon>Metazoa</taxon>
        <taxon>Ecdysozoa</taxon>
        <taxon>Arthropoda</taxon>
        <taxon>Hexapoda</taxon>
        <taxon>Insecta</taxon>
        <taxon>Pterygota</taxon>
        <taxon>Neoptera</taxon>
        <taxon>Endopterygota</taxon>
        <taxon>Hymenoptera</taxon>
        <taxon>Apocrita</taxon>
        <taxon>Aculeata</taxon>
        <taxon>Formicoidea</taxon>
        <taxon>Formicidae</taxon>
        <taxon>Myrmicinae</taxon>
        <taxon>Acromyrmex</taxon>
    </lineage>
</organism>
<dbReference type="InterPro" id="IPR011600">
    <property type="entry name" value="Pept_C14_caspase"/>
</dbReference>
<dbReference type="eggNOG" id="KOG3573">
    <property type="taxonomic scope" value="Eukaryota"/>
</dbReference>
<feature type="region of interest" description="Disordered" evidence="1">
    <location>
        <begin position="1"/>
        <end position="23"/>
    </location>
</feature>
<dbReference type="InterPro" id="IPR029030">
    <property type="entry name" value="Caspase-like_dom_sf"/>
</dbReference>
<dbReference type="PANTHER" id="PTHR10454:SF232">
    <property type="entry name" value="AT03047P-RELATED"/>
    <property type="match status" value="1"/>
</dbReference>
<sequence>MARRNDPESGAIANSESASTSGMILARPRPTTISGHREELINPFIKAAAEDHTDADCLIVVAMSHGESGLLHSADSIYPVDALWIPFTGDQCLSLAGKPKLFFIQVAAVAVSQPISRRAAPEDLQWKLHRILLSSPRWTRPPRLLLTPDKPRLRRSVSSTYIIEIPVLLTPPRSPQRFCTHGTQTEPDCAFLEGRSINIQQNQPHSVHIREEQESDIIVSIQSHILNQYLKPT</sequence>
<evidence type="ECO:0000259" key="2">
    <source>
        <dbReference type="PROSITE" id="PS50208"/>
    </source>
</evidence>
<dbReference type="GO" id="GO:0006508">
    <property type="term" value="P:proteolysis"/>
    <property type="evidence" value="ECO:0007669"/>
    <property type="project" value="InterPro"/>
</dbReference>
<keyword evidence="4" id="KW-1185">Reference proteome</keyword>
<name>F4WZ91_ACREC</name>
<evidence type="ECO:0000313" key="3">
    <source>
        <dbReference type="EMBL" id="EGI60480.1"/>
    </source>
</evidence>
<dbReference type="AlphaFoldDB" id="F4WZ91"/>
<dbReference type="GO" id="GO:0004197">
    <property type="term" value="F:cysteine-type endopeptidase activity"/>
    <property type="evidence" value="ECO:0007669"/>
    <property type="project" value="InterPro"/>
</dbReference>
<accession>F4WZ91</accession>
<gene>
    <name evidence="3" type="ORF">G5I_11306</name>
</gene>
<dbReference type="STRING" id="103372.F4WZ91"/>
<feature type="compositionally biased region" description="Polar residues" evidence="1">
    <location>
        <begin position="12"/>
        <end position="22"/>
    </location>
</feature>
<feature type="domain" description="Caspase family p20" evidence="2">
    <location>
        <begin position="38"/>
        <end position="106"/>
    </location>
</feature>
<reference evidence="3" key="1">
    <citation type="submission" date="2011-02" db="EMBL/GenBank/DDBJ databases">
        <title>The genome of the leaf-cutting ant Acromyrmex echinatior suggests key adaptations to social evolution and fungus farming.</title>
        <authorList>
            <person name="Nygaard S."/>
            <person name="Zhang G."/>
        </authorList>
    </citation>
    <scope>NUCLEOTIDE SEQUENCE</scope>
</reference>
<dbReference type="GO" id="GO:0043525">
    <property type="term" value="P:positive regulation of neuron apoptotic process"/>
    <property type="evidence" value="ECO:0007669"/>
    <property type="project" value="TreeGrafter"/>
</dbReference>
<dbReference type="PANTHER" id="PTHR10454">
    <property type="entry name" value="CASPASE"/>
    <property type="match status" value="1"/>
</dbReference>
<dbReference type="GO" id="GO:0006915">
    <property type="term" value="P:apoptotic process"/>
    <property type="evidence" value="ECO:0007669"/>
    <property type="project" value="TreeGrafter"/>
</dbReference>
<dbReference type="InterPro" id="IPR002398">
    <property type="entry name" value="Pept_C14"/>
</dbReference>
<dbReference type="Proteomes" id="UP000007755">
    <property type="component" value="Unassembled WGS sequence"/>
</dbReference>
<evidence type="ECO:0000256" key="1">
    <source>
        <dbReference type="SAM" id="MobiDB-lite"/>
    </source>
</evidence>
<dbReference type="SUPFAM" id="SSF52129">
    <property type="entry name" value="Caspase-like"/>
    <property type="match status" value="1"/>
</dbReference>
<dbReference type="PROSITE" id="PS50208">
    <property type="entry name" value="CASPASE_P20"/>
    <property type="match status" value="1"/>
</dbReference>
<dbReference type="InParanoid" id="F4WZ91"/>
<dbReference type="OrthoDB" id="6116485at2759"/>
<evidence type="ECO:0000313" key="4">
    <source>
        <dbReference type="Proteomes" id="UP000007755"/>
    </source>
</evidence>
<dbReference type="Pfam" id="PF00656">
    <property type="entry name" value="Peptidase_C14"/>
    <property type="match status" value="1"/>
</dbReference>
<protein>
    <submittedName>
        <fullName evidence="3">Caspase-1</fullName>
    </submittedName>
</protein>
<dbReference type="MEROPS" id="C14.016"/>
<dbReference type="Gene3D" id="3.40.50.1460">
    <property type="match status" value="1"/>
</dbReference>
<dbReference type="GO" id="GO:0005737">
    <property type="term" value="C:cytoplasm"/>
    <property type="evidence" value="ECO:0007669"/>
    <property type="project" value="TreeGrafter"/>
</dbReference>